<keyword evidence="6 10" id="KW-0548">Nucleotidyltransferase</keyword>
<organism evidence="14 15">
    <name type="scientific">Metabacillus fastidiosus</name>
    <dbReference type="NCBI Taxonomy" id="1458"/>
    <lineage>
        <taxon>Bacteria</taxon>
        <taxon>Bacillati</taxon>
        <taxon>Bacillota</taxon>
        <taxon>Bacilli</taxon>
        <taxon>Bacillales</taxon>
        <taxon>Bacillaceae</taxon>
        <taxon>Metabacillus</taxon>
    </lineage>
</organism>
<reference evidence="14 15" key="1">
    <citation type="submission" date="2023-03" db="EMBL/GenBank/DDBJ databases">
        <title>Bacillus Genome Sequencing.</title>
        <authorList>
            <person name="Dunlap C."/>
        </authorList>
    </citation>
    <scope>NUCLEOTIDE SEQUENCE [LARGE SCALE GENOMIC DNA]</scope>
    <source>
        <strain evidence="14 15">NRS-1717</strain>
    </source>
</reference>
<feature type="domain" description="DNA polymerase III beta sliding clamp C-terminal" evidence="13">
    <location>
        <begin position="254"/>
        <end position="374"/>
    </location>
</feature>
<dbReference type="SMART" id="SM00480">
    <property type="entry name" value="POL3Bc"/>
    <property type="match status" value="1"/>
</dbReference>
<evidence type="ECO:0000259" key="13">
    <source>
        <dbReference type="Pfam" id="PF02768"/>
    </source>
</evidence>
<dbReference type="GO" id="GO:0003887">
    <property type="term" value="F:DNA-directed DNA polymerase activity"/>
    <property type="evidence" value="ECO:0007669"/>
    <property type="project" value="UniProtKB-EC"/>
</dbReference>
<dbReference type="Pfam" id="PF02768">
    <property type="entry name" value="DNA_pol3_beta_3"/>
    <property type="match status" value="1"/>
</dbReference>
<keyword evidence="4 10" id="KW-0963">Cytoplasm</keyword>
<dbReference type="Gene3D" id="3.70.10.10">
    <property type="match status" value="1"/>
</dbReference>
<feature type="domain" description="DNA polymerase III beta sliding clamp N-terminal" evidence="11">
    <location>
        <begin position="3"/>
        <end position="128"/>
    </location>
</feature>
<evidence type="ECO:0000313" key="14">
    <source>
        <dbReference type="EMBL" id="MED4400300.1"/>
    </source>
</evidence>
<dbReference type="PANTHER" id="PTHR30478:SF0">
    <property type="entry name" value="BETA SLIDING CLAMP"/>
    <property type="match status" value="1"/>
</dbReference>
<accession>A0ABU6NTS3</accession>
<protein>
    <recommendedName>
        <fullName evidence="3 10">Beta sliding clamp</fullName>
    </recommendedName>
</protein>
<evidence type="ECO:0000256" key="7">
    <source>
        <dbReference type="ARBA" id="ARBA00022705"/>
    </source>
</evidence>
<comment type="function">
    <text evidence="10">Confers DNA tethering and processivity to DNA polymerases and other proteins. Acts as a clamp, forming a ring around DNA (a reaction catalyzed by the clamp-loading complex) which diffuses in an ATP-independent manner freely and bidirectionally along dsDNA. Initially characterized for its ability to contact the catalytic subunit of DNA polymerase III (Pol III), a complex, multichain enzyme responsible for most of the replicative synthesis in bacteria; Pol III exhibits 3'-5' exonuclease proofreading activity. The beta chain is required for initiation of replication as well as for processivity of DNA replication.</text>
</comment>
<comment type="similarity">
    <text evidence="2 10">Belongs to the beta sliding clamp family.</text>
</comment>
<evidence type="ECO:0000259" key="12">
    <source>
        <dbReference type="Pfam" id="PF02767"/>
    </source>
</evidence>
<keyword evidence="15" id="KW-1185">Reference proteome</keyword>
<keyword evidence="7 10" id="KW-0235">DNA replication</keyword>
<evidence type="ECO:0000256" key="8">
    <source>
        <dbReference type="ARBA" id="ARBA00022932"/>
    </source>
</evidence>
<dbReference type="Pfam" id="PF02767">
    <property type="entry name" value="DNA_pol3_beta_2"/>
    <property type="match status" value="1"/>
</dbReference>
<evidence type="ECO:0000256" key="10">
    <source>
        <dbReference type="PIRNR" id="PIRNR000804"/>
    </source>
</evidence>
<dbReference type="RefSeq" id="WP_328014860.1">
    <property type="nucleotide sequence ID" value="NZ_JARTFS010000002.1"/>
</dbReference>
<evidence type="ECO:0000256" key="6">
    <source>
        <dbReference type="ARBA" id="ARBA00022695"/>
    </source>
</evidence>
<dbReference type="NCBIfam" id="TIGR00663">
    <property type="entry name" value="dnan"/>
    <property type="match status" value="1"/>
</dbReference>
<evidence type="ECO:0000256" key="2">
    <source>
        <dbReference type="ARBA" id="ARBA00010752"/>
    </source>
</evidence>
<evidence type="ECO:0000256" key="3">
    <source>
        <dbReference type="ARBA" id="ARBA00021035"/>
    </source>
</evidence>
<keyword evidence="9" id="KW-0238">DNA-binding</keyword>
<keyword evidence="5 10" id="KW-0808">Transferase</keyword>
<dbReference type="PANTHER" id="PTHR30478">
    <property type="entry name" value="DNA POLYMERASE III SUBUNIT BETA"/>
    <property type="match status" value="1"/>
</dbReference>
<comment type="subunit">
    <text evidence="10">Forms a ring-shaped head-to-tail homodimer around DNA.</text>
</comment>
<keyword evidence="8 10" id="KW-0239">DNA-directed DNA polymerase</keyword>
<evidence type="ECO:0000313" key="15">
    <source>
        <dbReference type="Proteomes" id="UP001342826"/>
    </source>
</evidence>
<sequence>MLNINIQKEDLLKALSDVQHAISSKPSMPILTGVKISADKEGVTIVGTNNDLSITKTIPLEHKGTEIVSLKKEGSIVLNAKFLLDIVKKAPKTDILITVGKNFVTEIQSGKSSFNLNGLEPEMFPKIPEIEGEIDFSISVKDLKQLISQTILVAATSEMRPILTGVNLTLSSSEIKAVATDSHRLVLKTLSIPAGEEEKNITIPAKSLQELAKILDDPKEQVGIKMSESQIIFQSNNLLLCTRLLEGKYPDTAKLIPDNTTTTVKGNKKELIAALDRCSLLANEKTKIITLEATKGQLILSVTSKEVGNVTEILDDIEIDGEDVKISFSEKFAKDALSTFDKEKVKLEFTGAVRPFLFRCDEDNTLTQLVLPVRT</sequence>
<dbReference type="CDD" id="cd00140">
    <property type="entry name" value="beta_clamp"/>
    <property type="match status" value="1"/>
</dbReference>
<evidence type="ECO:0000256" key="9">
    <source>
        <dbReference type="ARBA" id="ARBA00023125"/>
    </source>
</evidence>
<dbReference type="InterPro" id="IPR046938">
    <property type="entry name" value="DNA_clamp_sf"/>
</dbReference>
<dbReference type="EMBL" id="JARTFS010000002">
    <property type="protein sequence ID" value="MED4400300.1"/>
    <property type="molecule type" value="Genomic_DNA"/>
</dbReference>
<feature type="domain" description="DNA polymerase III beta sliding clamp central" evidence="12">
    <location>
        <begin position="138"/>
        <end position="251"/>
    </location>
</feature>
<evidence type="ECO:0000259" key="11">
    <source>
        <dbReference type="Pfam" id="PF00712"/>
    </source>
</evidence>
<dbReference type="InterPro" id="IPR022635">
    <property type="entry name" value="DNA_polIII_beta_C"/>
</dbReference>
<gene>
    <name evidence="14" type="primary">dnaN</name>
    <name evidence="14" type="ORF">P9271_02865</name>
</gene>
<proteinExistence type="inferred from homology"/>
<dbReference type="Pfam" id="PF00712">
    <property type="entry name" value="DNA_pol3_beta"/>
    <property type="match status" value="1"/>
</dbReference>
<dbReference type="SUPFAM" id="SSF55979">
    <property type="entry name" value="DNA clamp"/>
    <property type="match status" value="3"/>
</dbReference>
<evidence type="ECO:0000256" key="4">
    <source>
        <dbReference type="ARBA" id="ARBA00022490"/>
    </source>
</evidence>
<evidence type="ECO:0000256" key="5">
    <source>
        <dbReference type="ARBA" id="ARBA00022679"/>
    </source>
</evidence>
<dbReference type="PIRSF" id="PIRSF000804">
    <property type="entry name" value="DNA_pol_III_b"/>
    <property type="match status" value="1"/>
</dbReference>
<evidence type="ECO:0000256" key="1">
    <source>
        <dbReference type="ARBA" id="ARBA00004496"/>
    </source>
</evidence>
<name>A0ABU6NTS3_9BACI</name>
<comment type="subcellular location">
    <subcellularLocation>
        <location evidence="1 10">Cytoplasm</location>
    </subcellularLocation>
</comment>
<dbReference type="InterPro" id="IPR022634">
    <property type="entry name" value="DNA_polIII_beta_N"/>
</dbReference>
<dbReference type="InterPro" id="IPR022637">
    <property type="entry name" value="DNA_polIII_beta_cen"/>
</dbReference>
<dbReference type="InterPro" id="IPR001001">
    <property type="entry name" value="DNA_polIII_beta"/>
</dbReference>
<comment type="caution">
    <text evidence="14">The sequence shown here is derived from an EMBL/GenBank/DDBJ whole genome shotgun (WGS) entry which is preliminary data.</text>
</comment>
<dbReference type="Proteomes" id="UP001342826">
    <property type="component" value="Unassembled WGS sequence"/>
</dbReference>
<dbReference type="Gene3D" id="3.10.150.10">
    <property type="entry name" value="DNA Polymerase III, subunit A, domain 2"/>
    <property type="match status" value="1"/>
</dbReference>